<dbReference type="InterPro" id="IPR025234">
    <property type="entry name" value="YjzH-like"/>
</dbReference>
<dbReference type="RefSeq" id="WP_189514155.1">
    <property type="nucleotide sequence ID" value="NZ_BMXG01000009.1"/>
</dbReference>
<dbReference type="AlphaFoldDB" id="A0A8J3DAB0"/>
<keyword evidence="3" id="KW-1185">Reference proteome</keyword>
<keyword evidence="1" id="KW-0732">Signal</keyword>
<organism evidence="2 3">
    <name type="scientific">Cerasicoccus arenae</name>
    <dbReference type="NCBI Taxonomy" id="424488"/>
    <lineage>
        <taxon>Bacteria</taxon>
        <taxon>Pseudomonadati</taxon>
        <taxon>Verrucomicrobiota</taxon>
        <taxon>Opitutia</taxon>
        <taxon>Puniceicoccales</taxon>
        <taxon>Cerasicoccaceae</taxon>
        <taxon>Cerasicoccus</taxon>
    </lineage>
</organism>
<dbReference type="Pfam" id="PF13783">
    <property type="entry name" value="DUF4177"/>
    <property type="match status" value="1"/>
</dbReference>
<gene>
    <name evidence="2" type="ORF">GCM10007047_17440</name>
</gene>
<evidence type="ECO:0000313" key="3">
    <source>
        <dbReference type="Proteomes" id="UP000642829"/>
    </source>
</evidence>
<evidence type="ECO:0000256" key="1">
    <source>
        <dbReference type="SAM" id="SignalP"/>
    </source>
</evidence>
<accession>A0A8J3DAB0</accession>
<comment type="caution">
    <text evidence="2">The sequence shown here is derived from an EMBL/GenBank/DDBJ whole genome shotgun (WGS) entry which is preliminary data.</text>
</comment>
<feature type="chain" id="PRO_5035162171" description="DUF4177 domain-containing protein" evidence="1">
    <location>
        <begin position="19"/>
        <end position="105"/>
    </location>
</feature>
<name>A0A8J3DAB0_9BACT</name>
<reference evidence="2" key="2">
    <citation type="submission" date="2020-09" db="EMBL/GenBank/DDBJ databases">
        <authorList>
            <person name="Sun Q."/>
            <person name="Kim S."/>
        </authorList>
    </citation>
    <scope>NUCLEOTIDE SEQUENCE</scope>
    <source>
        <strain evidence="2">KCTC 12870</strain>
    </source>
</reference>
<reference evidence="2" key="1">
    <citation type="journal article" date="2014" name="Int. J. Syst. Evol. Microbiol.">
        <title>Complete genome sequence of Corynebacterium casei LMG S-19264T (=DSM 44701T), isolated from a smear-ripened cheese.</title>
        <authorList>
            <consortium name="US DOE Joint Genome Institute (JGI-PGF)"/>
            <person name="Walter F."/>
            <person name="Albersmeier A."/>
            <person name="Kalinowski J."/>
            <person name="Ruckert C."/>
        </authorList>
    </citation>
    <scope>NUCLEOTIDE SEQUENCE</scope>
    <source>
        <strain evidence="2">KCTC 12870</strain>
    </source>
</reference>
<sequence length="105" mass="12200">MKLFPIFLISIASTLLFAQEEYPIPVSSYHEPIQRTREVPTKWEYKIVQNQMTEESMNALGEQGWELVSLSVTESSSARGNSLLYNYVFKRQKNTLLLRKRVTAE</sequence>
<dbReference type="EMBL" id="BMXG01000009">
    <property type="protein sequence ID" value="GHC01471.1"/>
    <property type="molecule type" value="Genomic_DNA"/>
</dbReference>
<proteinExistence type="predicted"/>
<feature type="signal peptide" evidence="1">
    <location>
        <begin position="1"/>
        <end position="18"/>
    </location>
</feature>
<protein>
    <recommendedName>
        <fullName evidence="4">DUF4177 domain-containing protein</fullName>
    </recommendedName>
</protein>
<dbReference type="Proteomes" id="UP000642829">
    <property type="component" value="Unassembled WGS sequence"/>
</dbReference>
<evidence type="ECO:0008006" key="4">
    <source>
        <dbReference type="Google" id="ProtNLM"/>
    </source>
</evidence>
<evidence type="ECO:0000313" key="2">
    <source>
        <dbReference type="EMBL" id="GHC01471.1"/>
    </source>
</evidence>